<proteinExistence type="predicted"/>
<dbReference type="EMBL" id="CABM01000031">
    <property type="protein sequence ID" value="CBH96724.1"/>
    <property type="molecule type" value="Genomic_DNA"/>
</dbReference>
<dbReference type="Pfam" id="PF21983">
    <property type="entry name" value="NikA-like"/>
    <property type="match status" value="1"/>
</dbReference>
<reference evidence="2" key="1">
    <citation type="submission" date="2009-10" db="EMBL/GenBank/DDBJ databases">
        <title>Diversity of trophic interactions inside an arsenic-rich microbial ecosystem.</title>
        <authorList>
            <person name="Bertin P.N."/>
            <person name="Heinrich-Salmeron A."/>
            <person name="Pelletier E."/>
            <person name="Goulhen-Chollet F."/>
            <person name="Arsene-Ploetze F."/>
            <person name="Gallien S."/>
            <person name="Calteau A."/>
            <person name="Vallenet D."/>
            <person name="Casiot C."/>
            <person name="Chane-Woon-Ming B."/>
            <person name="Giloteaux L."/>
            <person name="Barakat M."/>
            <person name="Bonnefoy V."/>
            <person name="Bruneel O."/>
            <person name="Chandler M."/>
            <person name="Cleiss J."/>
            <person name="Duran R."/>
            <person name="Elbaz-Poulichet F."/>
            <person name="Fonknechten N."/>
            <person name="Lauga B."/>
            <person name="Mornico D."/>
            <person name="Ortet P."/>
            <person name="Schaeffer C."/>
            <person name="Siguier P."/>
            <person name="Alexander Thil Smith A."/>
            <person name="Van Dorsselaer A."/>
            <person name="Weissenbach J."/>
            <person name="Medigue C."/>
            <person name="Le Paslier D."/>
        </authorList>
    </citation>
    <scope>NUCLEOTIDE SEQUENCE</scope>
</reference>
<dbReference type="InterPro" id="IPR053842">
    <property type="entry name" value="NikA-like"/>
</dbReference>
<evidence type="ECO:0000313" key="2">
    <source>
        <dbReference type="EMBL" id="CBH96724.1"/>
    </source>
</evidence>
<feature type="region of interest" description="Disordered" evidence="1">
    <location>
        <begin position="21"/>
        <end position="61"/>
    </location>
</feature>
<evidence type="ECO:0008006" key="3">
    <source>
        <dbReference type="Google" id="ProtNLM"/>
    </source>
</evidence>
<gene>
    <name evidence="2" type="ORF">CARN2_2440</name>
</gene>
<comment type="caution">
    <text evidence="2">The sequence shown here is derived from an EMBL/GenBank/DDBJ whole genome shotgun (WGS) entry which is preliminary data.</text>
</comment>
<protein>
    <recommendedName>
        <fullName evidence="3">Mobilization protein MobB</fullName>
    </recommendedName>
</protein>
<name>E6PP72_9ZZZZ</name>
<evidence type="ECO:0000256" key="1">
    <source>
        <dbReference type="SAM" id="MobiDB-lite"/>
    </source>
</evidence>
<organism evidence="2">
    <name type="scientific">mine drainage metagenome</name>
    <dbReference type="NCBI Taxonomy" id="410659"/>
    <lineage>
        <taxon>unclassified sequences</taxon>
        <taxon>metagenomes</taxon>
        <taxon>ecological metagenomes</taxon>
    </lineage>
</organism>
<dbReference type="AlphaFoldDB" id="E6PP72"/>
<feature type="compositionally biased region" description="Polar residues" evidence="1">
    <location>
        <begin position="43"/>
        <end position="57"/>
    </location>
</feature>
<sequence>MLATSVGRVVAASTPSATRRRLFPASGFKGMQSSPLPVADPTRNATRQDTEQATQRPPQKRVEIRWARDDYQAVVHKAQACGLTLSAFIRRATMGRRITTLTDQTAIAELRRLGGLLKHLYPKQAHWTAQEKKRYWAGYEQLLEVAKAIERRL</sequence>
<accession>E6PP72</accession>